<dbReference type="GO" id="GO:0055074">
    <property type="term" value="P:calcium ion homeostasis"/>
    <property type="evidence" value="ECO:0007669"/>
    <property type="project" value="TreeGrafter"/>
</dbReference>
<evidence type="ECO:0000313" key="3">
    <source>
        <dbReference type="Proteomes" id="UP000827092"/>
    </source>
</evidence>
<feature type="compositionally biased region" description="Polar residues" evidence="1">
    <location>
        <begin position="163"/>
        <end position="176"/>
    </location>
</feature>
<sequence>MPETQQGGSIFRDLLLPRDPNSDQDIKKLGTFRLRYAFAEDGCRNSQVVLAKLLLDNISNTSEEKSFNAQLAVYWLLQAAKKGHNEAFDLLKDCLHFDIGTRLISKADIENCLNFSQEERIAREVTYSLFREIMSDTEDVITETVLRENVDLVFKQNKRKLSPTPQDNESSLWNRPTSKKNDSPPLTKTNESQGSLKKSPVPLSLSPKKSDDSDDSDKTSSTSFLLKNPVIDSMANEEILQSQAHVSFNEVMSSVQSCLEGVKEEM</sequence>
<gene>
    <name evidence="2" type="ORF">JTE90_012909</name>
</gene>
<accession>A0AAV6UG04</accession>
<dbReference type="PANTHER" id="PTHR13098:SF3">
    <property type="entry name" value="WOLFRAMIN"/>
    <property type="match status" value="1"/>
</dbReference>
<name>A0AAV6UG04_9ARAC</name>
<feature type="compositionally biased region" description="Polar residues" evidence="1">
    <location>
        <begin position="184"/>
        <end position="194"/>
    </location>
</feature>
<dbReference type="InterPro" id="IPR026209">
    <property type="entry name" value="Wolframin_fam"/>
</dbReference>
<dbReference type="PRINTS" id="PR02060">
    <property type="entry name" value="WOLFFAMILY"/>
</dbReference>
<evidence type="ECO:0000256" key="1">
    <source>
        <dbReference type="SAM" id="MobiDB-lite"/>
    </source>
</evidence>
<keyword evidence="3" id="KW-1185">Reference proteome</keyword>
<reference evidence="2 3" key="1">
    <citation type="journal article" date="2022" name="Nat. Ecol. Evol.">
        <title>A masculinizing supergene underlies an exaggerated male reproductive morph in a spider.</title>
        <authorList>
            <person name="Hendrickx F."/>
            <person name="De Corte Z."/>
            <person name="Sonet G."/>
            <person name="Van Belleghem S.M."/>
            <person name="Kostlbacher S."/>
            <person name="Vangestel C."/>
        </authorList>
    </citation>
    <scope>NUCLEOTIDE SEQUENCE [LARGE SCALE GENOMIC DNA]</scope>
    <source>
        <strain evidence="2">W744_W776</strain>
    </source>
</reference>
<comment type="caution">
    <text evidence="2">The sequence shown here is derived from an EMBL/GenBank/DDBJ whole genome shotgun (WGS) entry which is preliminary data.</text>
</comment>
<dbReference type="PANTHER" id="PTHR13098">
    <property type="entry name" value="WOLFRAMIN"/>
    <property type="match status" value="1"/>
</dbReference>
<protein>
    <submittedName>
        <fullName evidence="2">Uncharacterized protein</fullName>
    </submittedName>
</protein>
<proteinExistence type="predicted"/>
<dbReference type="AlphaFoldDB" id="A0AAV6UG04"/>
<dbReference type="EMBL" id="JAFNEN010000453">
    <property type="protein sequence ID" value="KAG8182673.1"/>
    <property type="molecule type" value="Genomic_DNA"/>
</dbReference>
<organism evidence="2 3">
    <name type="scientific">Oedothorax gibbosus</name>
    <dbReference type="NCBI Taxonomy" id="931172"/>
    <lineage>
        <taxon>Eukaryota</taxon>
        <taxon>Metazoa</taxon>
        <taxon>Ecdysozoa</taxon>
        <taxon>Arthropoda</taxon>
        <taxon>Chelicerata</taxon>
        <taxon>Arachnida</taxon>
        <taxon>Araneae</taxon>
        <taxon>Araneomorphae</taxon>
        <taxon>Entelegynae</taxon>
        <taxon>Araneoidea</taxon>
        <taxon>Linyphiidae</taxon>
        <taxon>Erigoninae</taxon>
        <taxon>Oedothorax</taxon>
    </lineage>
</organism>
<dbReference type="Proteomes" id="UP000827092">
    <property type="component" value="Unassembled WGS sequence"/>
</dbReference>
<dbReference type="GO" id="GO:0030968">
    <property type="term" value="P:endoplasmic reticulum unfolded protein response"/>
    <property type="evidence" value="ECO:0007669"/>
    <property type="project" value="TreeGrafter"/>
</dbReference>
<feature type="region of interest" description="Disordered" evidence="1">
    <location>
        <begin position="158"/>
        <end position="222"/>
    </location>
</feature>
<evidence type="ECO:0000313" key="2">
    <source>
        <dbReference type="EMBL" id="KAG8182673.1"/>
    </source>
</evidence>
<dbReference type="GO" id="GO:0005789">
    <property type="term" value="C:endoplasmic reticulum membrane"/>
    <property type="evidence" value="ECO:0007669"/>
    <property type="project" value="TreeGrafter"/>
</dbReference>
<feature type="compositionally biased region" description="Low complexity" evidence="1">
    <location>
        <begin position="195"/>
        <end position="207"/>
    </location>
</feature>